<dbReference type="FunFam" id="1.10.287.130:FF:000001">
    <property type="entry name" value="Two-component sensor histidine kinase"/>
    <property type="match status" value="1"/>
</dbReference>
<evidence type="ECO:0000256" key="7">
    <source>
        <dbReference type="ARBA" id="ARBA00022679"/>
    </source>
</evidence>
<keyword evidence="8 17" id="KW-0812">Transmembrane</keyword>
<dbReference type="PROSITE" id="PS50894">
    <property type="entry name" value="HPT"/>
    <property type="match status" value="1"/>
</dbReference>
<comment type="catalytic activity">
    <reaction evidence="1">
        <text>ATP + protein L-histidine = ADP + protein N-phospho-L-histidine.</text>
        <dbReference type="EC" id="2.7.13.3"/>
    </reaction>
</comment>
<gene>
    <name evidence="21" type="ORF">HRH59_09085</name>
</gene>
<dbReference type="PROSITE" id="PS50110">
    <property type="entry name" value="RESPONSE_REGULATORY"/>
    <property type="match status" value="1"/>
</dbReference>
<dbReference type="GO" id="GO:0009927">
    <property type="term" value="F:histidine phosphotransfer kinase activity"/>
    <property type="evidence" value="ECO:0007669"/>
    <property type="project" value="TreeGrafter"/>
</dbReference>
<dbReference type="Gene3D" id="1.10.287.130">
    <property type="match status" value="1"/>
</dbReference>
<dbReference type="PANTHER" id="PTHR43047:SF72">
    <property type="entry name" value="OSMOSENSING HISTIDINE PROTEIN KINASE SLN1"/>
    <property type="match status" value="1"/>
</dbReference>
<dbReference type="InterPro" id="IPR008207">
    <property type="entry name" value="Sig_transdc_His_kin_Hpt_dom"/>
</dbReference>
<evidence type="ECO:0000259" key="18">
    <source>
        <dbReference type="PROSITE" id="PS50109"/>
    </source>
</evidence>
<name>A0A7Y5AQL3_9GAMM</name>
<evidence type="ECO:0000256" key="13">
    <source>
        <dbReference type="ARBA" id="ARBA00023136"/>
    </source>
</evidence>
<keyword evidence="12" id="KW-0902">Two-component regulatory system</keyword>
<keyword evidence="16" id="KW-0175">Coiled coil</keyword>
<dbReference type="CDD" id="cd16922">
    <property type="entry name" value="HATPase_EvgS-ArcB-TorS-like"/>
    <property type="match status" value="1"/>
</dbReference>
<evidence type="ECO:0000256" key="15">
    <source>
        <dbReference type="PROSITE-ProRule" id="PRU00169"/>
    </source>
</evidence>
<feature type="modified residue" description="4-aspartylphosphate" evidence="15">
    <location>
        <position position="655"/>
    </location>
</feature>
<dbReference type="SUPFAM" id="SSF52172">
    <property type="entry name" value="CheY-like"/>
    <property type="match status" value="1"/>
</dbReference>
<evidence type="ECO:0000256" key="12">
    <source>
        <dbReference type="ARBA" id="ARBA00023012"/>
    </source>
</evidence>
<keyword evidence="10" id="KW-0067">ATP-binding</keyword>
<dbReference type="Pfam" id="PF02518">
    <property type="entry name" value="HATPase_c"/>
    <property type="match status" value="1"/>
</dbReference>
<keyword evidence="4" id="KW-1003">Cell membrane</keyword>
<dbReference type="SMART" id="SM00448">
    <property type="entry name" value="REC"/>
    <property type="match status" value="1"/>
</dbReference>
<proteinExistence type="predicted"/>
<keyword evidence="7" id="KW-0808">Transferase</keyword>
<dbReference type="Pfam" id="PF01627">
    <property type="entry name" value="Hpt"/>
    <property type="match status" value="1"/>
</dbReference>
<evidence type="ECO:0000313" key="21">
    <source>
        <dbReference type="EMBL" id="NRQ42715.1"/>
    </source>
</evidence>
<dbReference type="InterPro" id="IPR001789">
    <property type="entry name" value="Sig_transdc_resp-reg_receiver"/>
</dbReference>
<evidence type="ECO:0000256" key="16">
    <source>
        <dbReference type="SAM" id="Coils"/>
    </source>
</evidence>
<dbReference type="InterPro" id="IPR004358">
    <property type="entry name" value="Sig_transdc_His_kin-like_C"/>
</dbReference>
<feature type="modified residue" description="Phosphohistidine" evidence="14">
    <location>
        <position position="764"/>
    </location>
</feature>
<reference evidence="21 22" key="1">
    <citation type="submission" date="2020-06" db="EMBL/GenBank/DDBJ databases">
        <title>Rheinheimera sp. nov., a marine bacterium isolated from coastal.</title>
        <authorList>
            <person name="Yu Q."/>
            <person name="Qi Y."/>
            <person name="Pu J."/>
        </authorList>
    </citation>
    <scope>NUCLEOTIDE SEQUENCE [LARGE SCALE GENOMIC DNA]</scope>
    <source>
        <strain evidence="21 22">YQF-2</strain>
    </source>
</reference>
<dbReference type="EMBL" id="JABSOD010000007">
    <property type="protein sequence ID" value="NRQ42715.1"/>
    <property type="molecule type" value="Genomic_DNA"/>
</dbReference>
<evidence type="ECO:0000313" key="22">
    <source>
        <dbReference type="Proteomes" id="UP000523161"/>
    </source>
</evidence>
<dbReference type="EC" id="2.7.13.3" evidence="3"/>
<dbReference type="InterPro" id="IPR011006">
    <property type="entry name" value="CheY-like_superfamily"/>
</dbReference>
<dbReference type="SUPFAM" id="SSF55874">
    <property type="entry name" value="ATPase domain of HSP90 chaperone/DNA topoisomerase II/histidine kinase"/>
    <property type="match status" value="1"/>
</dbReference>
<dbReference type="GO" id="GO:0005886">
    <property type="term" value="C:plasma membrane"/>
    <property type="evidence" value="ECO:0007669"/>
    <property type="project" value="UniProtKB-SubCell"/>
</dbReference>
<evidence type="ECO:0000256" key="6">
    <source>
        <dbReference type="ARBA" id="ARBA00022553"/>
    </source>
</evidence>
<evidence type="ECO:0000256" key="17">
    <source>
        <dbReference type="SAM" id="Phobius"/>
    </source>
</evidence>
<dbReference type="InterPro" id="IPR005467">
    <property type="entry name" value="His_kinase_dom"/>
</dbReference>
<keyword evidence="9" id="KW-0418">Kinase</keyword>
<evidence type="ECO:0000256" key="10">
    <source>
        <dbReference type="ARBA" id="ARBA00022840"/>
    </source>
</evidence>
<dbReference type="SMART" id="SM00388">
    <property type="entry name" value="HisKA"/>
    <property type="match status" value="1"/>
</dbReference>
<protein>
    <recommendedName>
        <fullName evidence="3">histidine kinase</fullName>
        <ecNumber evidence="3">2.7.13.3</ecNumber>
    </recommendedName>
</protein>
<accession>A0A7Y5AQL3</accession>
<dbReference type="Pfam" id="PF00512">
    <property type="entry name" value="HisKA"/>
    <property type="match status" value="1"/>
</dbReference>
<dbReference type="GO" id="GO:0000155">
    <property type="term" value="F:phosphorelay sensor kinase activity"/>
    <property type="evidence" value="ECO:0007669"/>
    <property type="project" value="InterPro"/>
</dbReference>
<evidence type="ECO:0000256" key="1">
    <source>
        <dbReference type="ARBA" id="ARBA00000085"/>
    </source>
</evidence>
<feature type="coiled-coil region" evidence="16">
    <location>
        <begin position="323"/>
        <end position="350"/>
    </location>
</feature>
<evidence type="ECO:0000256" key="5">
    <source>
        <dbReference type="ARBA" id="ARBA00022519"/>
    </source>
</evidence>
<evidence type="ECO:0000259" key="20">
    <source>
        <dbReference type="PROSITE" id="PS50894"/>
    </source>
</evidence>
<dbReference type="PANTHER" id="PTHR43047">
    <property type="entry name" value="TWO-COMPONENT HISTIDINE PROTEIN KINASE"/>
    <property type="match status" value="1"/>
</dbReference>
<dbReference type="InterPro" id="IPR036641">
    <property type="entry name" value="HPT_dom_sf"/>
</dbReference>
<dbReference type="RefSeq" id="WP_173500959.1">
    <property type="nucleotide sequence ID" value="NZ_JABSOD010000007.1"/>
</dbReference>
<evidence type="ECO:0000256" key="11">
    <source>
        <dbReference type="ARBA" id="ARBA00022989"/>
    </source>
</evidence>
<feature type="domain" description="HPt" evidence="20">
    <location>
        <begin position="725"/>
        <end position="812"/>
    </location>
</feature>
<organism evidence="21 22">
    <name type="scientific">Rheinheimera lutimaris</name>
    <dbReference type="NCBI Taxonomy" id="2740584"/>
    <lineage>
        <taxon>Bacteria</taxon>
        <taxon>Pseudomonadati</taxon>
        <taxon>Pseudomonadota</taxon>
        <taxon>Gammaproteobacteria</taxon>
        <taxon>Chromatiales</taxon>
        <taxon>Chromatiaceae</taxon>
        <taxon>Rheinheimera</taxon>
    </lineage>
</organism>
<dbReference type="InterPro" id="IPR036890">
    <property type="entry name" value="HATPase_C_sf"/>
</dbReference>
<evidence type="ECO:0000256" key="3">
    <source>
        <dbReference type="ARBA" id="ARBA00012438"/>
    </source>
</evidence>
<evidence type="ECO:0000256" key="14">
    <source>
        <dbReference type="PROSITE-ProRule" id="PRU00110"/>
    </source>
</evidence>
<dbReference type="FunFam" id="3.30.565.10:FF:000010">
    <property type="entry name" value="Sensor histidine kinase RcsC"/>
    <property type="match status" value="1"/>
</dbReference>
<dbReference type="InterPro" id="IPR003594">
    <property type="entry name" value="HATPase_dom"/>
</dbReference>
<dbReference type="PRINTS" id="PR00344">
    <property type="entry name" value="BCTRLSENSOR"/>
</dbReference>
<keyword evidence="5" id="KW-0997">Cell inner membrane</keyword>
<keyword evidence="22" id="KW-1185">Reference proteome</keyword>
<dbReference type="Pfam" id="PF00072">
    <property type="entry name" value="Response_reg"/>
    <property type="match status" value="1"/>
</dbReference>
<dbReference type="SUPFAM" id="SSF47226">
    <property type="entry name" value="Histidine-containing phosphotransfer domain, HPT domain"/>
    <property type="match status" value="1"/>
</dbReference>
<evidence type="ECO:0000256" key="4">
    <source>
        <dbReference type="ARBA" id="ARBA00022475"/>
    </source>
</evidence>
<dbReference type="SMART" id="SM00387">
    <property type="entry name" value="HATPase_c"/>
    <property type="match status" value="1"/>
</dbReference>
<keyword evidence="10" id="KW-0547">Nucleotide-binding</keyword>
<comment type="caution">
    <text evidence="21">The sequence shown here is derived from an EMBL/GenBank/DDBJ whole genome shotgun (WGS) entry which is preliminary data.</text>
</comment>
<dbReference type="Gene3D" id="1.20.120.160">
    <property type="entry name" value="HPT domain"/>
    <property type="match status" value="1"/>
</dbReference>
<dbReference type="InterPro" id="IPR003661">
    <property type="entry name" value="HisK_dim/P_dom"/>
</dbReference>
<evidence type="ECO:0000256" key="8">
    <source>
        <dbReference type="ARBA" id="ARBA00022692"/>
    </source>
</evidence>
<comment type="subcellular location">
    <subcellularLocation>
        <location evidence="2">Cell inner membrane</location>
        <topology evidence="2">Multi-pass membrane protein</topology>
    </subcellularLocation>
</comment>
<dbReference type="Proteomes" id="UP000523161">
    <property type="component" value="Unassembled WGS sequence"/>
</dbReference>
<dbReference type="Gene3D" id="3.30.450.20">
    <property type="entry name" value="PAS domain"/>
    <property type="match status" value="1"/>
</dbReference>
<dbReference type="CDD" id="cd00082">
    <property type="entry name" value="HisKA"/>
    <property type="match status" value="1"/>
</dbReference>
<keyword evidence="11 17" id="KW-1133">Transmembrane helix</keyword>
<feature type="transmembrane region" description="Helical" evidence="17">
    <location>
        <begin position="234"/>
        <end position="257"/>
    </location>
</feature>
<evidence type="ECO:0000259" key="19">
    <source>
        <dbReference type="PROSITE" id="PS50110"/>
    </source>
</evidence>
<dbReference type="PROSITE" id="PS50109">
    <property type="entry name" value="HIS_KIN"/>
    <property type="match status" value="1"/>
</dbReference>
<keyword evidence="13 17" id="KW-0472">Membrane</keyword>
<dbReference type="AlphaFoldDB" id="A0A7Y5AQL3"/>
<keyword evidence="6 15" id="KW-0597">Phosphoprotein</keyword>
<dbReference type="Gene3D" id="3.30.565.10">
    <property type="entry name" value="Histidine kinase-like ATPase, C-terminal domain"/>
    <property type="match status" value="1"/>
</dbReference>
<evidence type="ECO:0000256" key="9">
    <source>
        <dbReference type="ARBA" id="ARBA00022777"/>
    </source>
</evidence>
<dbReference type="Gene3D" id="3.40.50.2300">
    <property type="match status" value="1"/>
</dbReference>
<evidence type="ECO:0000256" key="2">
    <source>
        <dbReference type="ARBA" id="ARBA00004429"/>
    </source>
</evidence>
<dbReference type="CDD" id="cd17546">
    <property type="entry name" value="REC_hyHK_CKI1_RcsC-like"/>
    <property type="match status" value="1"/>
</dbReference>
<sequence length="812" mass="89092">MATYHFQSDELKFDVELKLNEYLAIVQTMAALPDSVLDKATLQQLVAQKPEFISALTTDQLGIVTQFYKADVKNDALLGVSVADRAYFSAVKSRQLPYISDTFTGRTLGEDQLFAVSAPITLGTDFNGILQFSVKLDALLNVFSIDSDDASHQILLDNAGKKIWGNKTSGNIGELWHRPEHANAMSKAFLQNSVFNPLPPIIISEDAHHFMLQEHIGATGWSLNYFIDTESAILLFYFYFAIALGLITLILEASVTLSKRFVSRYTMALEQLVDYTKHWDGKSASQGKPEFSQSALEIETLTDSFVNMQRRVSGAHHAIIATMQEVRQLNSELELRVEQRTSELEQERDKANHLAAVKTRFLANMSHELRTPITIIKGFTEALISQANADVLPQLTRIQQNTEHLHNVVNDILDVAKMDAGKMSYAPQSVNALTVLDEIAASLAQLCNSKPLTAIVAINLPAELCIWADPFRLKQILLNLVSNAVKFTHSGTINLSAHYVETDLVVSVADQGVGIAADKIPLLFQAFTQADTSISRDYGGTGLGLYISKELADAMGMTLTVDSILSLGSTFTLRIPAKLVSIEAQPAAAAVEQTVAVSDEIYLGKHVLVVDDVKDIRELIASLLKGTGLELSFATDGHEALKMVKNHAVDLIIMDQQMPGMDGRSAALKIRQLGIKTPIIQLSAAVFTDQTELSAFDSVLAKPIDKKALLQTIGRLLNTVLAVSPAEAIDELAMEYQQSLIAKKVSLMALLNQQKYEELAHELHKIKGTSACFGFDAIAQAATEAELKLKLSEIDNQLLSKLMLAIETNIRL</sequence>
<feature type="domain" description="Histidine kinase" evidence="18">
    <location>
        <begin position="364"/>
        <end position="579"/>
    </location>
</feature>
<dbReference type="SUPFAM" id="SSF47384">
    <property type="entry name" value="Homodimeric domain of signal transducing histidine kinase"/>
    <property type="match status" value="1"/>
</dbReference>
<feature type="domain" description="Response regulatory" evidence="19">
    <location>
        <begin position="606"/>
        <end position="717"/>
    </location>
</feature>
<dbReference type="InterPro" id="IPR036097">
    <property type="entry name" value="HisK_dim/P_sf"/>
</dbReference>